<dbReference type="STRING" id="490629.SAMN05216266_105104"/>
<dbReference type="Proteomes" id="UP000243799">
    <property type="component" value="Unassembled WGS sequence"/>
</dbReference>
<dbReference type="PANTHER" id="PTHR33376">
    <property type="match status" value="1"/>
</dbReference>
<evidence type="ECO:0000256" key="1">
    <source>
        <dbReference type="ARBA" id="ARBA00022729"/>
    </source>
</evidence>
<organism evidence="2 3">
    <name type="scientific">Amycolatopsis marina</name>
    <dbReference type="NCBI Taxonomy" id="490629"/>
    <lineage>
        <taxon>Bacteria</taxon>
        <taxon>Bacillati</taxon>
        <taxon>Actinomycetota</taxon>
        <taxon>Actinomycetes</taxon>
        <taxon>Pseudonocardiales</taxon>
        <taxon>Pseudonocardiaceae</taxon>
        <taxon>Amycolatopsis</taxon>
    </lineage>
</organism>
<dbReference type="EMBL" id="FOKG01000005">
    <property type="protein sequence ID" value="SFB13066.1"/>
    <property type="molecule type" value="Genomic_DNA"/>
</dbReference>
<dbReference type="Gene3D" id="3.40.190.170">
    <property type="entry name" value="Bacterial extracellular solute-binding protein, family 7"/>
    <property type="match status" value="1"/>
</dbReference>
<dbReference type="PANTHER" id="PTHR33376:SF15">
    <property type="entry name" value="BLL6794 PROTEIN"/>
    <property type="match status" value="1"/>
</dbReference>
<proteinExistence type="predicted"/>
<gene>
    <name evidence="2" type="ORF">SAMN05216266_105104</name>
</gene>
<protein>
    <submittedName>
        <fullName evidence="2">TRAP-type C4-dicarboxylate transport system, substrate-binding protein</fullName>
    </submittedName>
</protein>
<keyword evidence="3" id="KW-1185">Reference proteome</keyword>
<dbReference type="InterPro" id="IPR038404">
    <property type="entry name" value="TRAP_DctP_sf"/>
</dbReference>
<dbReference type="Pfam" id="PF03480">
    <property type="entry name" value="DctP"/>
    <property type="match status" value="1"/>
</dbReference>
<keyword evidence="1" id="KW-0732">Signal</keyword>
<dbReference type="PROSITE" id="PS51257">
    <property type="entry name" value="PROKAR_LIPOPROTEIN"/>
    <property type="match status" value="1"/>
</dbReference>
<sequence>MRIACVLSAAGLVASGCSGESSGPGDTVTLSVSHVVSEDHGFSEAFGAWAEQVTTQTGGAVEFEHFYNSALCQLPQAVECIGNGTADISFVTHAYTPELIQQNLSSVPFLAHDLQAASDTHNQLQETSDAYRKEYDDRNVEVLFNFTNSPPVVALKEPIDDFADLSGKSLRATGSMAAAMEAIGANPVAVGPSEIYESVERGVVEGLVLPLETIVDFRLHEVAPYIYDIGEYVGIYAMSMFGMNQDTFQGLPDEVRQIMATASTDISTRIVEEWVLPWNAKTCATAMENGGEINAIGPREVGEDWARRGAEQQRQAWIDSANGKIDNPEAAFDEYVNLYAELSEGNTPPTHQICAGSAG</sequence>
<dbReference type="AlphaFoldDB" id="A0A1I0YJW2"/>
<name>A0A1I0YJW2_9PSEU</name>
<evidence type="ECO:0000313" key="2">
    <source>
        <dbReference type="EMBL" id="SFB13066.1"/>
    </source>
</evidence>
<accession>A0A1I0YJW2</accession>
<evidence type="ECO:0000313" key="3">
    <source>
        <dbReference type="Proteomes" id="UP000243799"/>
    </source>
</evidence>
<dbReference type="NCBIfam" id="NF037995">
    <property type="entry name" value="TRAP_S1"/>
    <property type="match status" value="1"/>
</dbReference>
<dbReference type="GO" id="GO:0055085">
    <property type="term" value="P:transmembrane transport"/>
    <property type="evidence" value="ECO:0007669"/>
    <property type="project" value="InterPro"/>
</dbReference>
<reference evidence="3" key="1">
    <citation type="submission" date="2016-10" db="EMBL/GenBank/DDBJ databases">
        <authorList>
            <person name="Varghese N."/>
            <person name="Submissions S."/>
        </authorList>
    </citation>
    <scope>NUCLEOTIDE SEQUENCE [LARGE SCALE GENOMIC DNA]</scope>
    <source>
        <strain evidence="3">CGMCC 4.3568</strain>
    </source>
</reference>
<dbReference type="InterPro" id="IPR018389">
    <property type="entry name" value="DctP_fam"/>
</dbReference>